<dbReference type="SMART" id="SM00382">
    <property type="entry name" value="AAA"/>
    <property type="match status" value="1"/>
</dbReference>
<feature type="transmembrane region" description="Helical" evidence="9">
    <location>
        <begin position="94"/>
        <end position="116"/>
    </location>
</feature>
<evidence type="ECO:0000256" key="1">
    <source>
        <dbReference type="ARBA" id="ARBA00004651"/>
    </source>
</evidence>
<dbReference type="Pfam" id="PF02653">
    <property type="entry name" value="BPD_transp_2"/>
    <property type="match status" value="1"/>
</dbReference>
<feature type="compositionally biased region" description="Basic and acidic residues" evidence="8">
    <location>
        <begin position="320"/>
        <end position="333"/>
    </location>
</feature>
<dbReference type="CDD" id="cd06579">
    <property type="entry name" value="TM_PBP1_transp_AraH_like"/>
    <property type="match status" value="1"/>
</dbReference>
<keyword evidence="2" id="KW-1003">Cell membrane</keyword>
<keyword evidence="3 9" id="KW-0812">Transmembrane</keyword>
<dbReference type="InterPro" id="IPR001851">
    <property type="entry name" value="ABC_transp_permease"/>
</dbReference>
<dbReference type="Proteomes" id="UP000823521">
    <property type="component" value="Unassembled WGS sequence"/>
</dbReference>
<feature type="transmembrane region" description="Helical" evidence="9">
    <location>
        <begin position="212"/>
        <end position="230"/>
    </location>
</feature>
<gene>
    <name evidence="11" type="ORF">GSF22_18385</name>
</gene>
<sequence length="650" mass="67513">MSITSRYLPPGESSRRSGLVLLCVVLVGYFGLSYDNFFTVSNGLTILLNVSAIAIAAIGAMFLLVSGNVDLSIGGQYALISVITAQFARESGNAAVAVTAGLLTGLVLGTVNGILVKYMKISPLIVTLGTMAIFKGMAYLVSEGRSVFGFPAEFIFLGRARINEVPLPVIVAAVLFVIGGFVLLRTRIGLRMFAIGGNANAARLNGVDVDWLVVRLYALNGLLMGVVAVLTTARLGSGTPQIGTAFELDVLTAVILGGVGFAGGSGHPVGVFAGVATIGILSSGLIFAGLEDWWQQISKGAVLLLALAADQFAEYRRSRAARREVPPDADDQRSAGAPTAPVDEYDLGIVRTRPPGEVVLACRGLARRFGSVFALRDGTFSVRAGEVVCLLGDNGAGKSTLIKLVSGVYRPDAGTIEINGSVAQLAGPADARRAGIETVHQDLAVCPNLGVAHNLVLGDEPSRRLLGILPVRDDAAAVERARTRLASLGITLPDMNRSIGRLSGGQRQSVAIARAMKDDVRLVILDEPTAALGVTQTRNVLRIARRAAENGAGVILISHDIRTVFAVADRIVVLRLGAVVFDGPVDTITHTRLLHLMAGLEATGAPAGPDLGAPAGPDLGAPADPDAAAGPADPDAPAGDRLDLMEGKSR</sequence>
<feature type="transmembrane region" description="Helical" evidence="9">
    <location>
        <begin position="242"/>
        <end position="262"/>
    </location>
</feature>
<evidence type="ECO:0000256" key="9">
    <source>
        <dbReference type="SAM" id="Phobius"/>
    </source>
</evidence>
<evidence type="ECO:0000313" key="12">
    <source>
        <dbReference type="Proteomes" id="UP000823521"/>
    </source>
</evidence>
<feature type="transmembrane region" description="Helical" evidence="9">
    <location>
        <begin position="269"/>
        <end position="290"/>
    </location>
</feature>
<dbReference type="InterPro" id="IPR003439">
    <property type="entry name" value="ABC_transporter-like_ATP-bd"/>
</dbReference>
<feature type="transmembrane region" description="Helical" evidence="9">
    <location>
        <begin position="165"/>
        <end position="184"/>
    </location>
</feature>
<comment type="caution">
    <text evidence="11">The sequence shown here is derived from an EMBL/GenBank/DDBJ whole genome shotgun (WGS) entry which is preliminary data.</text>
</comment>
<protein>
    <submittedName>
        <fullName evidence="11">ATP-binding cassette domain-containing protein</fullName>
    </submittedName>
</protein>
<keyword evidence="4" id="KW-0547">Nucleotide-binding</keyword>
<keyword evidence="7 9" id="KW-0472">Membrane</keyword>
<proteinExistence type="predicted"/>
<name>A0ABS3VU01_MICEH</name>
<keyword evidence="6 9" id="KW-1133">Transmembrane helix</keyword>
<evidence type="ECO:0000256" key="6">
    <source>
        <dbReference type="ARBA" id="ARBA00022989"/>
    </source>
</evidence>
<dbReference type="InterPro" id="IPR003593">
    <property type="entry name" value="AAA+_ATPase"/>
</dbReference>
<dbReference type="Gene3D" id="3.40.50.300">
    <property type="entry name" value="P-loop containing nucleotide triphosphate hydrolases"/>
    <property type="match status" value="1"/>
</dbReference>
<reference evidence="11 12" key="1">
    <citation type="submission" date="2019-12" db="EMBL/GenBank/DDBJ databases">
        <title>Whole genome sequencing of endophytic Actinobacterium Micromonospora sp. MPMI6T.</title>
        <authorList>
            <person name="Evv R."/>
            <person name="Podile A.R."/>
        </authorList>
    </citation>
    <scope>NUCLEOTIDE SEQUENCE [LARGE SCALE GENOMIC DNA]</scope>
    <source>
        <strain evidence="11 12">MPMI6</strain>
    </source>
</reference>
<dbReference type="RefSeq" id="WP_208814868.1">
    <property type="nucleotide sequence ID" value="NZ_WVUH01000157.1"/>
</dbReference>
<keyword evidence="12" id="KW-1185">Reference proteome</keyword>
<evidence type="ECO:0000256" key="7">
    <source>
        <dbReference type="ARBA" id="ARBA00023136"/>
    </source>
</evidence>
<dbReference type="InterPro" id="IPR027417">
    <property type="entry name" value="P-loop_NTPase"/>
</dbReference>
<feature type="compositionally biased region" description="Basic and acidic residues" evidence="8">
    <location>
        <begin position="638"/>
        <end position="650"/>
    </location>
</feature>
<dbReference type="PROSITE" id="PS50893">
    <property type="entry name" value="ABC_TRANSPORTER_2"/>
    <property type="match status" value="1"/>
</dbReference>
<dbReference type="SUPFAM" id="SSF52540">
    <property type="entry name" value="P-loop containing nucleoside triphosphate hydrolases"/>
    <property type="match status" value="1"/>
</dbReference>
<evidence type="ECO:0000256" key="8">
    <source>
        <dbReference type="SAM" id="MobiDB-lite"/>
    </source>
</evidence>
<feature type="region of interest" description="Disordered" evidence="8">
    <location>
        <begin position="320"/>
        <end position="340"/>
    </location>
</feature>
<accession>A0ABS3VU01</accession>
<feature type="region of interest" description="Disordered" evidence="8">
    <location>
        <begin position="607"/>
        <end position="650"/>
    </location>
</feature>
<dbReference type="Pfam" id="PF00005">
    <property type="entry name" value="ABC_tran"/>
    <property type="match status" value="1"/>
</dbReference>
<dbReference type="GO" id="GO:0005524">
    <property type="term" value="F:ATP binding"/>
    <property type="evidence" value="ECO:0007669"/>
    <property type="project" value="UniProtKB-KW"/>
</dbReference>
<evidence type="ECO:0000259" key="10">
    <source>
        <dbReference type="PROSITE" id="PS50893"/>
    </source>
</evidence>
<feature type="transmembrane region" description="Helical" evidence="9">
    <location>
        <begin position="123"/>
        <end position="141"/>
    </location>
</feature>
<dbReference type="EMBL" id="WVUH01000157">
    <property type="protein sequence ID" value="MBO4207956.1"/>
    <property type="molecule type" value="Genomic_DNA"/>
</dbReference>
<dbReference type="CDD" id="cd03216">
    <property type="entry name" value="ABC_Carb_Monos_I"/>
    <property type="match status" value="1"/>
</dbReference>
<comment type="subcellular location">
    <subcellularLocation>
        <location evidence="1">Cell membrane</location>
        <topology evidence="1">Multi-pass membrane protein</topology>
    </subcellularLocation>
</comment>
<feature type="transmembrane region" description="Helical" evidence="9">
    <location>
        <begin position="16"/>
        <end position="34"/>
    </location>
</feature>
<feature type="domain" description="ABC transporter" evidence="10">
    <location>
        <begin position="360"/>
        <end position="601"/>
    </location>
</feature>
<evidence type="ECO:0000256" key="5">
    <source>
        <dbReference type="ARBA" id="ARBA00022840"/>
    </source>
</evidence>
<feature type="compositionally biased region" description="Low complexity" evidence="8">
    <location>
        <begin position="607"/>
        <end position="637"/>
    </location>
</feature>
<evidence type="ECO:0000256" key="2">
    <source>
        <dbReference type="ARBA" id="ARBA00022475"/>
    </source>
</evidence>
<keyword evidence="5 11" id="KW-0067">ATP-binding</keyword>
<dbReference type="PANTHER" id="PTHR32196">
    <property type="entry name" value="ABC TRANSPORTER PERMEASE PROTEIN YPHD-RELATED-RELATED"/>
    <property type="match status" value="1"/>
</dbReference>
<evidence type="ECO:0000256" key="3">
    <source>
        <dbReference type="ARBA" id="ARBA00022692"/>
    </source>
</evidence>
<evidence type="ECO:0000313" key="11">
    <source>
        <dbReference type="EMBL" id="MBO4207956.1"/>
    </source>
</evidence>
<feature type="transmembrane region" description="Helical" evidence="9">
    <location>
        <begin position="46"/>
        <end position="64"/>
    </location>
</feature>
<evidence type="ECO:0000256" key="4">
    <source>
        <dbReference type="ARBA" id="ARBA00022741"/>
    </source>
</evidence>
<dbReference type="PANTHER" id="PTHR32196:SF72">
    <property type="entry name" value="RIBOSE IMPORT PERMEASE PROTEIN RBSC"/>
    <property type="match status" value="1"/>
</dbReference>
<organism evidence="11 12">
    <name type="scientific">Micromonospora echinofusca</name>
    <dbReference type="NCBI Taxonomy" id="47858"/>
    <lineage>
        <taxon>Bacteria</taxon>
        <taxon>Bacillati</taxon>
        <taxon>Actinomycetota</taxon>
        <taxon>Actinomycetes</taxon>
        <taxon>Micromonosporales</taxon>
        <taxon>Micromonosporaceae</taxon>
        <taxon>Micromonospora</taxon>
    </lineage>
</organism>